<evidence type="ECO:0000313" key="3">
    <source>
        <dbReference type="Proteomes" id="UP000321362"/>
    </source>
</evidence>
<dbReference type="Proteomes" id="UP000321362">
    <property type="component" value="Chromosome"/>
</dbReference>
<proteinExistence type="predicted"/>
<evidence type="ECO:0000259" key="1">
    <source>
        <dbReference type="PROSITE" id="PS50042"/>
    </source>
</evidence>
<name>A0A5B8W4U0_9SPHI</name>
<dbReference type="Gene3D" id="2.60.120.10">
    <property type="entry name" value="Jelly Rolls"/>
    <property type="match status" value="1"/>
</dbReference>
<evidence type="ECO:0000313" key="2">
    <source>
        <dbReference type="EMBL" id="QEC77358.1"/>
    </source>
</evidence>
<dbReference type="AlphaFoldDB" id="A0A5B8W4U0"/>
<dbReference type="RefSeq" id="WP_147054968.1">
    <property type="nucleotide sequence ID" value="NZ_CP042437.1"/>
</dbReference>
<reference evidence="2 3" key="1">
    <citation type="journal article" date="2013" name="J. Microbiol.">
        <title>Mucilaginibacter ginsenosidivorax sp. nov., with ginsenoside converting activity isolated from sediment.</title>
        <authorList>
            <person name="Kim J.K."/>
            <person name="Choi T.E."/>
            <person name="Liu Q.M."/>
            <person name="Park H.Y."/>
            <person name="Yi T.H."/>
            <person name="Yoon M.H."/>
            <person name="Kim S.C."/>
            <person name="Im W.T."/>
        </authorList>
    </citation>
    <scope>NUCLEOTIDE SEQUENCE [LARGE SCALE GENOMIC DNA]</scope>
    <source>
        <strain evidence="2 3">KHI28</strain>
    </source>
</reference>
<dbReference type="PROSITE" id="PS50042">
    <property type="entry name" value="CNMP_BINDING_3"/>
    <property type="match status" value="1"/>
</dbReference>
<protein>
    <submittedName>
        <fullName evidence="2">Crp/Fnr family transcriptional regulator</fullName>
    </submittedName>
</protein>
<keyword evidence="3" id="KW-1185">Reference proteome</keyword>
<dbReference type="InterPro" id="IPR000595">
    <property type="entry name" value="cNMP-bd_dom"/>
</dbReference>
<sequence length="189" mass="21972">METNGLLQVLNNINILTPQIKSQLESYLVEDHYAKKSILLKAGQVSQRIYFVKQGFTRAYYHKGESEFTSWFMGKGEIIVSVYSFFSRKPSFENIQVLEDSILQSINWDQLQSIYKNHPEFNLTGRLITEQYYIRSEERVINLQTLTAKQRYENLLSSYPDILQKASLGQIASFLSIKQETLSRIRAKG</sequence>
<dbReference type="CDD" id="cd00038">
    <property type="entry name" value="CAP_ED"/>
    <property type="match status" value="1"/>
</dbReference>
<dbReference type="Pfam" id="PF00027">
    <property type="entry name" value="cNMP_binding"/>
    <property type="match status" value="1"/>
</dbReference>
<dbReference type="OrthoDB" id="948610at2"/>
<feature type="domain" description="Cyclic nucleotide-binding" evidence="1">
    <location>
        <begin position="12"/>
        <end position="114"/>
    </location>
</feature>
<dbReference type="KEGG" id="mgk:FSB76_15905"/>
<dbReference type="EMBL" id="CP042437">
    <property type="protein sequence ID" value="QEC77358.1"/>
    <property type="molecule type" value="Genomic_DNA"/>
</dbReference>
<organism evidence="2 3">
    <name type="scientific">Mucilaginibacter ginsenosidivorax</name>
    <dbReference type="NCBI Taxonomy" id="862126"/>
    <lineage>
        <taxon>Bacteria</taxon>
        <taxon>Pseudomonadati</taxon>
        <taxon>Bacteroidota</taxon>
        <taxon>Sphingobacteriia</taxon>
        <taxon>Sphingobacteriales</taxon>
        <taxon>Sphingobacteriaceae</taxon>
        <taxon>Mucilaginibacter</taxon>
    </lineage>
</organism>
<accession>A0A5B8W4U0</accession>
<dbReference type="InterPro" id="IPR018490">
    <property type="entry name" value="cNMP-bd_dom_sf"/>
</dbReference>
<dbReference type="SUPFAM" id="SSF51206">
    <property type="entry name" value="cAMP-binding domain-like"/>
    <property type="match status" value="1"/>
</dbReference>
<dbReference type="InterPro" id="IPR014710">
    <property type="entry name" value="RmlC-like_jellyroll"/>
</dbReference>
<gene>
    <name evidence="2" type="ORF">FSB76_15905</name>
</gene>